<evidence type="ECO:0000313" key="1">
    <source>
        <dbReference type="EMBL" id="OAH96428.1"/>
    </source>
</evidence>
<dbReference type="RefSeq" id="WP_064010795.1">
    <property type="nucleotide sequence ID" value="NZ_LUUG01000133.1"/>
</dbReference>
<gene>
    <name evidence="1" type="ORF">A1332_22700</name>
</gene>
<reference evidence="1 2" key="1">
    <citation type="submission" date="2016-03" db="EMBL/GenBank/DDBJ databases">
        <authorList>
            <person name="Ploux O."/>
        </authorList>
    </citation>
    <scope>NUCLEOTIDE SEQUENCE [LARGE SCALE GENOMIC DNA]</scope>
    <source>
        <strain evidence="1 2">R-45363</strain>
    </source>
</reference>
<organism evidence="1 2">
    <name type="scientific">Methylomonas methanica</name>
    <dbReference type="NCBI Taxonomy" id="421"/>
    <lineage>
        <taxon>Bacteria</taxon>
        <taxon>Pseudomonadati</taxon>
        <taxon>Pseudomonadota</taxon>
        <taxon>Gammaproteobacteria</taxon>
        <taxon>Methylococcales</taxon>
        <taxon>Methylococcaceae</taxon>
        <taxon>Methylomonas</taxon>
    </lineage>
</organism>
<accession>A0A177LV62</accession>
<dbReference type="Proteomes" id="UP000078090">
    <property type="component" value="Unassembled WGS sequence"/>
</dbReference>
<evidence type="ECO:0000313" key="2">
    <source>
        <dbReference type="Proteomes" id="UP000078090"/>
    </source>
</evidence>
<name>A0A177LV62_METMH</name>
<protein>
    <submittedName>
        <fullName evidence="1">Uncharacterized protein</fullName>
    </submittedName>
</protein>
<comment type="caution">
    <text evidence="1">The sequence shown here is derived from an EMBL/GenBank/DDBJ whole genome shotgun (WGS) entry which is preliminary data.</text>
</comment>
<proteinExistence type="predicted"/>
<sequence length="61" mass="6823">MPVNKGDCLAQRDAVKSNAGAELHQHAENGNISHKERIRYQNGEFDCLDNIAGMEPVRLFL</sequence>
<dbReference type="AlphaFoldDB" id="A0A177LV62"/>
<dbReference type="EMBL" id="LUUG01000133">
    <property type="protein sequence ID" value="OAH96428.1"/>
    <property type="molecule type" value="Genomic_DNA"/>
</dbReference>